<reference evidence="3 4" key="1">
    <citation type="journal article" date="2015" name="Genome Biol. Evol.">
        <title>Phylogenomic analyses indicate that early fungi evolved digesting cell walls of algal ancestors of land plants.</title>
        <authorList>
            <person name="Chang Y."/>
            <person name="Wang S."/>
            <person name="Sekimoto S."/>
            <person name="Aerts A.L."/>
            <person name="Choi C."/>
            <person name="Clum A."/>
            <person name="LaButti K.M."/>
            <person name="Lindquist E.A."/>
            <person name="Yee Ngan C."/>
            <person name="Ohm R.A."/>
            <person name="Salamov A.A."/>
            <person name="Grigoriev I.V."/>
            <person name="Spatafora J.W."/>
            <person name="Berbee M.L."/>
        </authorList>
    </citation>
    <scope>NUCLEOTIDE SEQUENCE [LARGE SCALE GENOMIC DNA]</scope>
    <source>
        <strain evidence="3 4">JEL478</strain>
    </source>
</reference>
<feature type="region of interest" description="Disordered" evidence="1">
    <location>
        <begin position="13"/>
        <end position="91"/>
    </location>
</feature>
<protein>
    <recommendedName>
        <fullName evidence="5">SH3 domain-containing protein</fullName>
    </recommendedName>
</protein>
<dbReference type="Proteomes" id="UP000070544">
    <property type="component" value="Unassembled WGS sequence"/>
</dbReference>
<keyword evidence="2" id="KW-0812">Transmembrane</keyword>
<name>A0A139AHW8_GONPJ</name>
<evidence type="ECO:0000256" key="1">
    <source>
        <dbReference type="SAM" id="MobiDB-lite"/>
    </source>
</evidence>
<feature type="compositionally biased region" description="Low complexity" evidence="1">
    <location>
        <begin position="18"/>
        <end position="60"/>
    </location>
</feature>
<proteinExistence type="predicted"/>
<keyword evidence="4" id="KW-1185">Reference proteome</keyword>
<evidence type="ECO:0000313" key="4">
    <source>
        <dbReference type="Proteomes" id="UP000070544"/>
    </source>
</evidence>
<evidence type="ECO:0008006" key="5">
    <source>
        <dbReference type="Google" id="ProtNLM"/>
    </source>
</evidence>
<dbReference type="CDD" id="cd12087">
    <property type="entry name" value="TM_EGFR-like"/>
    <property type="match status" value="1"/>
</dbReference>
<accession>A0A139AHW8</accession>
<dbReference type="EMBL" id="KQ965752">
    <property type="protein sequence ID" value="KXS16421.1"/>
    <property type="molecule type" value="Genomic_DNA"/>
</dbReference>
<keyword evidence="2" id="KW-1133">Transmembrane helix</keyword>
<sequence>MSGILDPLISALGGGGAATSSAASRTSSALVANPTSTSRQATSSAALGSSSAPAPASSSPSPSPSPSPSATSAAPSEAAAPPAGGGNTGSDSTSGLAIGGGIVAGLAIVAVGVMLLVYRRRRKRKSDAENFRSSTRVNKAMSSSWLSDSEPGTGSGWLGGRSPATTISTAEYVTAAGNHIHEGYQGSNSGSQQHNIMSDVRLPSPTSTGMHPSTTYTSSLPPSKISSGFMSQSLGWNLHQNQNQLSIPPSLASYPPSTVANYIGATEPSTSLSAANITALTRTLSGFSKDSTSTITPSNFRSRNSKIQGSSQLSPRTNSSFRYSQGSLSNFRVPASVALSWSSRSQIGGTDSVSWKKGGVRERWEVRQGALYVVQESRDSSGRGLLSVRAGDVVLVVGLPIDGWIEGTSLPRFP</sequence>
<feature type="region of interest" description="Disordered" evidence="1">
    <location>
        <begin position="288"/>
        <end position="320"/>
    </location>
</feature>
<feature type="transmembrane region" description="Helical" evidence="2">
    <location>
        <begin position="96"/>
        <end position="118"/>
    </location>
</feature>
<dbReference type="AlphaFoldDB" id="A0A139AHW8"/>
<gene>
    <name evidence="3" type="ORF">M427DRAFT_69023</name>
</gene>
<evidence type="ECO:0000313" key="3">
    <source>
        <dbReference type="EMBL" id="KXS16421.1"/>
    </source>
</evidence>
<organism evidence="3 4">
    <name type="scientific">Gonapodya prolifera (strain JEL478)</name>
    <name type="common">Monoblepharis prolifera</name>
    <dbReference type="NCBI Taxonomy" id="1344416"/>
    <lineage>
        <taxon>Eukaryota</taxon>
        <taxon>Fungi</taxon>
        <taxon>Fungi incertae sedis</taxon>
        <taxon>Chytridiomycota</taxon>
        <taxon>Chytridiomycota incertae sedis</taxon>
        <taxon>Monoblepharidomycetes</taxon>
        <taxon>Monoblepharidales</taxon>
        <taxon>Gonapodyaceae</taxon>
        <taxon>Gonapodya</taxon>
    </lineage>
</organism>
<evidence type="ECO:0000256" key="2">
    <source>
        <dbReference type="SAM" id="Phobius"/>
    </source>
</evidence>
<keyword evidence="2" id="KW-0472">Membrane</keyword>
<feature type="compositionally biased region" description="Low complexity" evidence="1">
    <location>
        <begin position="68"/>
        <end position="82"/>
    </location>
</feature>